<dbReference type="AlphaFoldDB" id="A0A9D2JM84"/>
<dbReference type="Pfam" id="PF08238">
    <property type="entry name" value="Sel1"/>
    <property type="match status" value="2"/>
</dbReference>
<dbReference type="Gene3D" id="1.25.40.10">
    <property type="entry name" value="Tetratricopeptide repeat domain"/>
    <property type="match status" value="1"/>
</dbReference>
<sequence>MPSGKKHIRYRPVKNRKKAPAGGLRYGPVFTGCPAVELAVERLYQAGDAQREERFWGLVKGLNYALQMQTHVLVPVRLTPEGSQGQFSWASHPIPPEKAGGLELWALSTPKGYKVLPAFTRPSEADASPATLGLPMAELPLQQVMEEALQREDLNGMVLNPWGRSATLDKGLLRGLLYAHGPEDAPGEAEARQGRQLAAQGRWAEAEPLFAASAALGCPEGLRRLAGCYDTGRGIGRDRRKAMTLWRKAAAQGDVLAQVAIGDRYAAGTARTPGDPGKALMAYRRACAMAETEMDITTWPVLCLRMAGAEAGATDKEQAARLLAEAVHGLHLLCKEEEDAEARQELARAVAALADCAREIYAGAANLQELLQKLAAQLNTESLHFN</sequence>
<proteinExistence type="predicted"/>
<feature type="domain" description="SseB protein N-terminal" evidence="1">
    <location>
        <begin position="64"/>
        <end position="168"/>
    </location>
</feature>
<dbReference type="EMBL" id="DXBJ01000059">
    <property type="protein sequence ID" value="HIZ58571.1"/>
    <property type="molecule type" value="Genomic_DNA"/>
</dbReference>
<dbReference type="SMART" id="SM00671">
    <property type="entry name" value="SEL1"/>
    <property type="match status" value="2"/>
</dbReference>
<accession>A0A9D2JM84</accession>
<organism evidence="2 3">
    <name type="scientific">Candidatus Faecalibacterium gallistercoris</name>
    <dbReference type="NCBI Taxonomy" id="2838579"/>
    <lineage>
        <taxon>Bacteria</taxon>
        <taxon>Bacillati</taxon>
        <taxon>Bacillota</taxon>
        <taxon>Clostridia</taxon>
        <taxon>Eubacteriales</taxon>
        <taxon>Oscillospiraceae</taxon>
        <taxon>Faecalibacterium</taxon>
    </lineage>
</organism>
<name>A0A9D2JM84_9FIRM</name>
<reference evidence="2" key="2">
    <citation type="submission" date="2021-04" db="EMBL/GenBank/DDBJ databases">
        <authorList>
            <person name="Gilroy R."/>
        </authorList>
    </citation>
    <scope>NUCLEOTIDE SEQUENCE</scope>
    <source>
        <strain evidence="2">ChiBcec16-3735</strain>
    </source>
</reference>
<evidence type="ECO:0000313" key="2">
    <source>
        <dbReference type="EMBL" id="HIZ58571.1"/>
    </source>
</evidence>
<dbReference type="Pfam" id="PF07179">
    <property type="entry name" value="SseB"/>
    <property type="match status" value="1"/>
</dbReference>
<dbReference type="InterPro" id="IPR009839">
    <property type="entry name" value="SseB_N"/>
</dbReference>
<evidence type="ECO:0000313" key="3">
    <source>
        <dbReference type="Proteomes" id="UP000824065"/>
    </source>
</evidence>
<dbReference type="InterPro" id="IPR011990">
    <property type="entry name" value="TPR-like_helical_dom_sf"/>
</dbReference>
<dbReference type="InterPro" id="IPR006597">
    <property type="entry name" value="Sel1-like"/>
</dbReference>
<gene>
    <name evidence="2" type="ORF">H9725_08345</name>
</gene>
<evidence type="ECO:0000259" key="1">
    <source>
        <dbReference type="Pfam" id="PF07179"/>
    </source>
</evidence>
<dbReference type="SUPFAM" id="SSF81901">
    <property type="entry name" value="HCP-like"/>
    <property type="match status" value="1"/>
</dbReference>
<comment type="caution">
    <text evidence="2">The sequence shown here is derived from an EMBL/GenBank/DDBJ whole genome shotgun (WGS) entry which is preliminary data.</text>
</comment>
<protein>
    <submittedName>
        <fullName evidence="2">SseB family protein</fullName>
    </submittedName>
</protein>
<dbReference type="Proteomes" id="UP000824065">
    <property type="component" value="Unassembled WGS sequence"/>
</dbReference>
<reference evidence="2" key="1">
    <citation type="journal article" date="2021" name="PeerJ">
        <title>Extensive microbial diversity within the chicken gut microbiome revealed by metagenomics and culture.</title>
        <authorList>
            <person name="Gilroy R."/>
            <person name="Ravi A."/>
            <person name="Getino M."/>
            <person name="Pursley I."/>
            <person name="Horton D.L."/>
            <person name="Alikhan N.F."/>
            <person name="Baker D."/>
            <person name="Gharbi K."/>
            <person name="Hall N."/>
            <person name="Watson M."/>
            <person name="Adriaenssens E.M."/>
            <person name="Foster-Nyarko E."/>
            <person name="Jarju S."/>
            <person name="Secka A."/>
            <person name="Antonio M."/>
            <person name="Oren A."/>
            <person name="Chaudhuri R.R."/>
            <person name="La Ragione R."/>
            <person name="Hildebrand F."/>
            <person name="Pallen M.J."/>
        </authorList>
    </citation>
    <scope>NUCLEOTIDE SEQUENCE</scope>
    <source>
        <strain evidence="2">ChiBcec16-3735</strain>
    </source>
</reference>